<dbReference type="EMBL" id="FOCL01000005">
    <property type="protein sequence ID" value="SEO10136.1"/>
    <property type="molecule type" value="Genomic_DNA"/>
</dbReference>
<evidence type="ECO:0000313" key="2">
    <source>
        <dbReference type="EMBL" id="SEO10136.1"/>
    </source>
</evidence>
<keyword evidence="3" id="KW-1185">Reference proteome</keyword>
<dbReference type="RefSeq" id="WP_091212151.1">
    <property type="nucleotide sequence ID" value="NZ_FOCL01000005.1"/>
</dbReference>
<reference evidence="3" key="1">
    <citation type="submission" date="2016-10" db="EMBL/GenBank/DDBJ databases">
        <authorList>
            <person name="Varghese N."/>
            <person name="Submissions S."/>
        </authorList>
    </citation>
    <scope>NUCLEOTIDE SEQUENCE [LARGE SCALE GENOMIC DNA]</scope>
    <source>
        <strain evidence="3">Gh-48</strain>
    </source>
</reference>
<keyword evidence="1" id="KW-0732">Signal</keyword>
<evidence type="ECO:0000256" key="1">
    <source>
        <dbReference type="SAM" id="SignalP"/>
    </source>
</evidence>
<feature type="signal peptide" evidence="1">
    <location>
        <begin position="1"/>
        <end position="23"/>
    </location>
</feature>
<name>A0A1H8LZ39_9SPHI</name>
<dbReference type="Proteomes" id="UP000198942">
    <property type="component" value="Unassembled WGS sequence"/>
</dbReference>
<dbReference type="OrthoDB" id="822368at2"/>
<organism evidence="2 3">
    <name type="scientific">Mucilaginibacter gossypiicola</name>
    <dbReference type="NCBI Taxonomy" id="551995"/>
    <lineage>
        <taxon>Bacteria</taxon>
        <taxon>Pseudomonadati</taxon>
        <taxon>Bacteroidota</taxon>
        <taxon>Sphingobacteriia</taxon>
        <taxon>Sphingobacteriales</taxon>
        <taxon>Sphingobacteriaceae</taxon>
        <taxon>Mucilaginibacter</taxon>
    </lineage>
</organism>
<sequence>MRRLTLILVCWIFLLLSSGNAVFAQHKVLNIPAIHQLVEESKSENKRQTEARNRQAAALANEQANLTLLAKLKVTYRNLQDRYNALGTAINAAQIGLYATPMVQRIISNQAQIVSYVEKNPALIAIGYGAALNFSEKAKDLLGYVSGLTLSIGDVNQMKASDRKLLFDYALSELSAIQDQSGNMLAMMQYSRLSDLLKATNPFQSFIDADQDLAKDILRNAKYLKP</sequence>
<dbReference type="AlphaFoldDB" id="A0A1H8LZ39"/>
<dbReference type="STRING" id="551995.SAMN05192574_105305"/>
<protein>
    <submittedName>
        <fullName evidence="2">Uncharacterized protein</fullName>
    </submittedName>
</protein>
<accession>A0A1H8LZ39</accession>
<evidence type="ECO:0000313" key="3">
    <source>
        <dbReference type="Proteomes" id="UP000198942"/>
    </source>
</evidence>
<gene>
    <name evidence="2" type="ORF">SAMN05192574_105305</name>
</gene>
<proteinExistence type="predicted"/>
<feature type="chain" id="PRO_5011480265" evidence="1">
    <location>
        <begin position="24"/>
        <end position="226"/>
    </location>
</feature>